<proteinExistence type="inferred from homology"/>
<sequence length="529" mass="59622">MDNTSNDSKKVKMFFFPFIAAGHLLPMIGVARAIASHSGVQVTIIATPKTVGIFQEAIDRDRENGHDIGFLTIELPNKDELEGVENFLTPVPLGLKLKVFMAVMNLKDTLKGILVEYRPDCLVSDPMHPWSLGVAEEVGVPRIVFHSSSLFWLCCEHVLWTSKPHEGLNSETEPFVLDGLPDRVEFTKKMLPHWHRQQNGFTAFFHEKKKADDNSYGVITNSFRELEYDYFDYSENVMEKKVWIVGPVSNQHSNNNDSGSGEHILKWLDLKEPRSVLYVSFGTEAFLARDQFHEIARGLKASGHPFIWVARTETYTSEGDEDWFPEGFEDEMLDSNQGLVIKGWAPQVMILGHPNVGAFMTHCGWNSCLESLTSGVPVITWPITADQFFNESLLVDVVKVGFRVGNKEEMSIGDVEAKATVTRDQIEEATRRVLEDGEEVKKIQTRVKKYAEESKKAVQQGGSSYEDIDALIRELKARNNALSPSSSISSPPVMTIPKSWKHQPGISWETLRYCRNRSPSLLVVVGLLY</sequence>
<evidence type="ECO:0000256" key="3">
    <source>
        <dbReference type="RuleBase" id="RU003718"/>
    </source>
</evidence>
<dbReference type="PANTHER" id="PTHR48047:SF182">
    <property type="entry name" value="GLYCOSYLTRANSFERASE"/>
    <property type="match status" value="1"/>
</dbReference>
<dbReference type="EMBL" id="JBDFQZ010000004">
    <property type="protein sequence ID" value="KAK9735561.1"/>
    <property type="molecule type" value="Genomic_DNA"/>
</dbReference>
<dbReference type="CDD" id="cd03784">
    <property type="entry name" value="GT1_Gtf-like"/>
    <property type="match status" value="1"/>
</dbReference>
<dbReference type="Gene3D" id="3.40.50.2000">
    <property type="entry name" value="Glycogen Phosphorylase B"/>
    <property type="match status" value="2"/>
</dbReference>
<keyword evidence="6" id="KW-1185">Reference proteome</keyword>
<evidence type="ECO:0000256" key="4">
    <source>
        <dbReference type="RuleBase" id="RU362057"/>
    </source>
</evidence>
<accession>A0AAW1LR55</accession>
<comment type="similarity">
    <text evidence="1 3">Belongs to the UDP-glycosyltransferase family.</text>
</comment>
<comment type="caution">
    <text evidence="5">The sequence shown here is derived from an EMBL/GenBank/DDBJ whole genome shotgun (WGS) entry which is preliminary data.</text>
</comment>
<dbReference type="GO" id="GO:0035251">
    <property type="term" value="F:UDP-glucosyltransferase activity"/>
    <property type="evidence" value="ECO:0007669"/>
    <property type="project" value="TreeGrafter"/>
</dbReference>
<keyword evidence="2 3" id="KW-0808">Transferase</keyword>
<dbReference type="Pfam" id="PF00201">
    <property type="entry name" value="UDPGT"/>
    <property type="match status" value="1"/>
</dbReference>
<protein>
    <recommendedName>
        <fullName evidence="4">Glycosyltransferase</fullName>
        <ecNumber evidence="4">2.4.1.-</ecNumber>
    </recommendedName>
</protein>
<dbReference type="Proteomes" id="UP001443914">
    <property type="component" value="Unassembled WGS sequence"/>
</dbReference>
<evidence type="ECO:0000256" key="1">
    <source>
        <dbReference type="ARBA" id="ARBA00009995"/>
    </source>
</evidence>
<dbReference type="FunFam" id="3.40.50.2000:FF:000063">
    <property type="entry name" value="Glycosyltransferase"/>
    <property type="match status" value="1"/>
</dbReference>
<evidence type="ECO:0000256" key="2">
    <source>
        <dbReference type="ARBA" id="ARBA00022679"/>
    </source>
</evidence>
<name>A0AAW1LR55_SAPOF</name>
<evidence type="ECO:0000313" key="5">
    <source>
        <dbReference type="EMBL" id="KAK9735561.1"/>
    </source>
</evidence>
<dbReference type="SUPFAM" id="SSF53756">
    <property type="entry name" value="UDP-Glycosyltransferase/glycogen phosphorylase"/>
    <property type="match status" value="1"/>
</dbReference>
<dbReference type="InterPro" id="IPR002213">
    <property type="entry name" value="UDP_glucos_trans"/>
</dbReference>
<evidence type="ECO:0000313" key="6">
    <source>
        <dbReference type="Proteomes" id="UP001443914"/>
    </source>
</evidence>
<dbReference type="InterPro" id="IPR035595">
    <property type="entry name" value="UDP_glycos_trans_CS"/>
</dbReference>
<dbReference type="EC" id="2.4.1.-" evidence="4"/>
<dbReference type="PROSITE" id="PS00375">
    <property type="entry name" value="UDPGT"/>
    <property type="match status" value="1"/>
</dbReference>
<reference evidence="5" key="1">
    <citation type="submission" date="2024-03" db="EMBL/GenBank/DDBJ databases">
        <title>WGS assembly of Saponaria officinalis var. Norfolk2.</title>
        <authorList>
            <person name="Jenkins J."/>
            <person name="Shu S."/>
            <person name="Grimwood J."/>
            <person name="Barry K."/>
            <person name="Goodstein D."/>
            <person name="Schmutz J."/>
            <person name="Leebens-Mack J."/>
            <person name="Osbourn A."/>
        </authorList>
    </citation>
    <scope>NUCLEOTIDE SEQUENCE [LARGE SCALE GENOMIC DNA]</scope>
    <source>
        <strain evidence="5">JIC</strain>
    </source>
</reference>
<dbReference type="GO" id="GO:0016104">
    <property type="term" value="P:triterpenoid biosynthetic process"/>
    <property type="evidence" value="ECO:0007669"/>
    <property type="project" value="UniProtKB-ARBA"/>
</dbReference>
<gene>
    <name evidence="5" type="ORF">RND81_04G213100</name>
</gene>
<organism evidence="5 6">
    <name type="scientific">Saponaria officinalis</name>
    <name type="common">Common soapwort</name>
    <name type="synonym">Lychnis saponaria</name>
    <dbReference type="NCBI Taxonomy" id="3572"/>
    <lineage>
        <taxon>Eukaryota</taxon>
        <taxon>Viridiplantae</taxon>
        <taxon>Streptophyta</taxon>
        <taxon>Embryophyta</taxon>
        <taxon>Tracheophyta</taxon>
        <taxon>Spermatophyta</taxon>
        <taxon>Magnoliopsida</taxon>
        <taxon>eudicotyledons</taxon>
        <taxon>Gunneridae</taxon>
        <taxon>Pentapetalae</taxon>
        <taxon>Caryophyllales</taxon>
        <taxon>Caryophyllaceae</taxon>
        <taxon>Caryophylleae</taxon>
        <taxon>Saponaria</taxon>
    </lineage>
</organism>
<keyword evidence="3" id="KW-0328">Glycosyltransferase</keyword>
<dbReference type="PANTHER" id="PTHR48047">
    <property type="entry name" value="GLYCOSYLTRANSFERASE"/>
    <property type="match status" value="1"/>
</dbReference>
<dbReference type="GO" id="GO:0016135">
    <property type="term" value="P:saponin biosynthetic process"/>
    <property type="evidence" value="ECO:0007669"/>
    <property type="project" value="UniProtKB-ARBA"/>
</dbReference>
<dbReference type="AlphaFoldDB" id="A0AAW1LR55"/>